<dbReference type="EMBL" id="ACVQ01000027">
    <property type="protein sequence ID" value="EET79156.1"/>
    <property type="molecule type" value="Genomic_DNA"/>
</dbReference>
<sequence>MNLNVATKFSTEDRTYSSSREKISSPFKGAQEKPKKEKF</sequence>
<dbReference type="STRING" id="553219.CAMSH0001_0766"/>
<feature type="compositionally biased region" description="Basic and acidic residues" evidence="1">
    <location>
        <begin position="10"/>
        <end position="23"/>
    </location>
</feature>
<reference evidence="2 3" key="1">
    <citation type="submission" date="2009-07" db="EMBL/GenBank/DDBJ databases">
        <authorList>
            <person name="Madupu R."/>
            <person name="Sebastian Y."/>
            <person name="Durkin A.S."/>
            <person name="Torralba M."/>
            <person name="Methe B."/>
            <person name="Sutton G.G."/>
            <person name="Strausberg R.L."/>
            <person name="Nelson K.E."/>
        </authorList>
    </citation>
    <scope>NUCLEOTIDE SEQUENCE [LARGE SCALE GENOMIC DNA]</scope>
    <source>
        <strain evidence="2 3">RM3277</strain>
    </source>
</reference>
<organism evidence="2 3">
    <name type="scientific">Campylobacter showae RM3277</name>
    <dbReference type="NCBI Taxonomy" id="553219"/>
    <lineage>
        <taxon>Bacteria</taxon>
        <taxon>Pseudomonadati</taxon>
        <taxon>Campylobacterota</taxon>
        <taxon>Epsilonproteobacteria</taxon>
        <taxon>Campylobacterales</taxon>
        <taxon>Campylobacteraceae</taxon>
        <taxon>Campylobacter</taxon>
    </lineage>
</organism>
<accession>C6RHD9</accession>
<evidence type="ECO:0000256" key="1">
    <source>
        <dbReference type="SAM" id="MobiDB-lite"/>
    </source>
</evidence>
<protein>
    <submittedName>
        <fullName evidence="2">Uncharacterized protein</fullName>
    </submittedName>
</protein>
<comment type="caution">
    <text evidence="2">The sequence shown here is derived from an EMBL/GenBank/DDBJ whole genome shotgun (WGS) entry which is preliminary data.</text>
</comment>
<feature type="compositionally biased region" description="Basic and acidic residues" evidence="1">
    <location>
        <begin position="30"/>
        <end position="39"/>
    </location>
</feature>
<proteinExistence type="predicted"/>
<name>C6RHD9_9BACT</name>
<evidence type="ECO:0000313" key="2">
    <source>
        <dbReference type="EMBL" id="EET79156.1"/>
    </source>
</evidence>
<gene>
    <name evidence="2" type="ORF">CAMSH0001_0766</name>
</gene>
<keyword evidence="3" id="KW-1185">Reference proteome</keyword>
<evidence type="ECO:0000313" key="3">
    <source>
        <dbReference type="Proteomes" id="UP000003107"/>
    </source>
</evidence>
<dbReference type="Proteomes" id="UP000003107">
    <property type="component" value="Unassembled WGS sequence"/>
</dbReference>
<feature type="region of interest" description="Disordered" evidence="1">
    <location>
        <begin position="1"/>
        <end position="39"/>
    </location>
</feature>
<dbReference type="AlphaFoldDB" id="C6RHD9"/>